<feature type="domain" description="Carboxymuconolactone decarboxylase-like" evidence="1">
    <location>
        <begin position="1"/>
        <end position="41"/>
    </location>
</feature>
<keyword evidence="3" id="KW-1185">Reference proteome</keyword>
<name>A0ABQ2VLK6_9ACTN</name>
<evidence type="ECO:0000313" key="2">
    <source>
        <dbReference type="EMBL" id="GGU96520.1"/>
    </source>
</evidence>
<sequence length="100" mass="11218">MHTKDARHAGESEERISLVAAFDEAPEFFSEKERAALALTEAVTVLTDGFVPDEVYERVAEHYEEKEIAQLTALIAVINTWNRLNVTARTPGGHYKPGQY</sequence>
<dbReference type="PANTHER" id="PTHR34846">
    <property type="entry name" value="4-CARBOXYMUCONOLACTONE DECARBOXYLASE FAMILY PROTEIN (AFU_ORTHOLOGUE AFUA_6G11590)"/>
    <property type="match status" value="1"/>
</dbReference>
<dbReference type="InterPro" id="IPR003779">
    <property type="entry name" value="CMD-like"/>
</dbReference>
<accession>A0ABQ2VLK6</accession>
<proteinExistence type="predicted"/>
<comment type="caution">
    <text evidence="2">The sequence shown here is derived from an EMBL/GenBank/DDBJ whole genome shotgun (WGS) entry which is preliminary data.</text>
</comment>
<dbReference type="Proteomes" id="UP000654471">
    <property type="component" value="Unassembled WGS sequence"/>
</dbReference>
<evidence type="ECO:0000313" key="3">
    <source>
        <dbReference type="Proteomes" id="UP000654471"/>
    </source>
</evidence>
<organism evidence="2 3">
    <name type="scientific">Streptomyces albospinus</name>
    <dbReference type="NCBI Taxonomy" id="285515"/>
    <lineage>
        <taxon>Bacteria</taxon>
        <taxon>Bacillati</taxon>
        <taxon>Actinomycetota</taxon>
        <taxon>Actinomycetes</taxon>
        <taxon>Kitasatosporales</taxon>
        <taxon>Streptomycetaceae</taxon>
        <taxon>Streptomyces</taxon>
    </lineage>
</organism>
<dbReference type="Pfam" id="PF02627">
    <property type="entry name" value="CMD"/>
    <property type="match status" value="1"/>
</dbReference>
<reference evidence="3" key="1">
    <citation type="journal article" date="2019" name="Int. J. Syst. Evol. Microbiol.">
        <title>The Global Catalogue of Microorganisms (GCM) 10K type strain sequencing project: providing services to taxonomists for standard genome sequencing and annotation.</title>
        <authorList>
            <consortium name="The Broad Institute Genomics Platform"/>
            <consortium name="The Broad Institute Genome Sequencing Center for Infectious Disease"/>
            <person name="Wu L."/>
            <person name="Ma J."/>
        </authorList>
    </citation>
    <scope>NUCLEOTIDE SEQUENCE [LARGE SCALE GENOMIC DNA]</scope>
    <source>
        <strain evidence="3">JCM 3399</strain>
    </source>
</reference>
<dbReference type="PANTHER" id="PTHR34846:SF10">
    <property type="entry name" value="CYTOPLASMIC PROTEIN"/>
    <property type="match status" value="1"/>
</dbReference>
<dbReference type="InterPro" id="IPR029032">
    <property type="entry name" value="AhpD-like"/>
</dbReference>
<dbReference type="EMBL" id="BMRP01000052">
    <property type="protein sequence ID" value="GGU96520.1"/>
    <property type="molecule type" value="Genomic_DNA"/>
</dbReference>
<evidence type="ECO:0000259" key="1">
    <source>
        <dbReference type="Pfam" id="PF02627"/>
    </source>
</evidence>
<protein>
    <recommendedName>
        <fullName evidence="1">Carboxymuconolactone decarboxylase-like domain-containing protein</fullName>
    </recommendedName>
</protein>
<gene>
    <name evidence="2" type="ORF">GCM10010211_74830</name>
</gene>
<dbReference type="SUPFAM" id="SSF69118">
    <property type="entry name" value="AhpD-like"/>
    <property type="match status" value="1"/>
</dbReference>
<dbReference type="Gene3D" id="1.20.1290.10">
    <property type="entry name" value="AhpD-like"/>
    <property type="match status" value="1"/>
</dbReference>